<gene>
    <name evidence="3" type="ORF">CEE37_06980</name>
</gene>
<comment type="caution">
    <text evidence="3">The sequence shown here is derived from an EMBL/GenBank/DDBJ whole genome shotgun (WGS) entry which is preliminary data.</text>
</comment>
<dbReference type="Pfam" id="PF03687">
    <property type="entry name" value="UPF0164"/>
    <property type="match status" value="1"/>
</dbReference>
<dbReference type="AlphaFoldDB" id="A0A532V0I2"/>
<evidence type="ECO:0000256" key="1">
    <source>
        <dbReference type="ARBA" id="ARBA00005846"/>
    </source>
</evidence>
<dbReference type="InterPro" id="IPR005362">
    <property type="entry name" value="UPF0164"/>
</dbReference>
<keyword evidence="2" id="KW-0732">Signal</keyword>
<dbReference type="EMBL" id="NJBN01000004">
    <property type="protein sequence ID" value="TKJ40701.1"/>
    <property type="molecule type" value="Genomic_DNA"/>
</dbReference>
<feature type="chain" id="PRO_5021923624" description="PorV/PorQ family protein" evidence="2">
    <location>
        <begin position="22"/>
        <end position="345"/>
    </location>
</feature>
<evidence type="ECO:0000313" key="4">
    <source>
        <dbReference type="Proteomes" id="UP000319619"/>
    </source>
</evidence>
<name>A0A532V0I2_UNCL8</name>
<organism evidence="3 4">
    <name type="scientific">candidate division LCP-89 bacterium B3_LCP</name>
    <dbReference type="NCBI Taxonomy" id="2012998"/>
    <lineage>
        <taxon>Bacteria</taxon>
        <taxon>Pseudomonadati</taxon>
        <taxon>Bacteria division LCP-89</taxon>
    </lineage>
</organism>
<dbReference type="SUPFAM" id="SSF56935">
    <property type="entry name" value="Porins"/>
    <property type="match status" value="1"/>
</dbReference>
<dbReference type="Proteomes" id="UP000319619">
    <property type="component" value="Unassembled WGS sequence"/>
</dbReference>
<proteinExistence type="inferred from homology"/>
<comment type="similarity">
    <text evidence="1">Belongs to the UPF0164 family.</text>
</comment>
<accession>A0A532V0I2</accession>
<evidence type="ECO:0000256" key="2">
    <source>
        <dbReference type="SAM" id="SignalP"/>
    </source>
</evidence>
<dbReference type="NCBIfam" id="NF033709">
    <property type="entry name" value="PorV_fam"/>
    <property type="match status" value="1"/>
</dbReference>
<evidence type="ECO:0000313" key="3">
    <source>
        <dbReference type="EMBL" id="TKJ40701.1"/>
    </source>
</evidence>
<sequence length="345" mass="37325">MKRFLAGLILLSVVTASSTQASWLSDGKYAAEFLSIGVDARAQGMGGAYAALSDGASSLYWNPAGLAHLNSHHLTLMHAEQFEGIVGYDYLGYGRPGKDQSGWGFGLIRLGVDNIPVTALEDPSQPLGADNRVIVDYMTTDTEMALLAGYGRQYSSKFAYGASVKVIGKWVADNSAYGLGFDLGVKYKPWKHFAFGAVLQDVTTTALIWDTGHKEAIAPTFKLGSAYQVDIPSLIARLTLAADVDFRFTDRGEADQFQFGAITADTHVGLEYLIDISGTKLALRGGSEPSREQQEHGFFGNYTFGAGILFSALQIDYAFLAHPELGDTHRVSLNLLWGKRSKKNG</sequence>
<evidence type="ECO:0008006" key="5">
    <source>
        <dbReference type="Google" id="ProtNLM"/>
    </source>
</evidence>
<protein>
    <recommendedName>
        <fullName evidence="5">PorV/PorQ family protein</fullName>
    </recommendedName>
</protein>
<reference evidence="3 4" key="1">
    <citation type="submission" date="2017-06" db="EMBL/GenBank/DDBJ databases">
        <title>Novel microbial phyla capable of carbon fixation and sulfur reduction in deep-sea sediments.</title>
        <authorList>
            <person name="Huang J."/>
            <person name="Baker B."/>
            <person name="Wang Y."/>
        </authorList>
    </citation>
    <scope>NUCLEOTIDE SEQUENCE [LARGE SCALE GENOMIC DNA]</scope>
    <source>
        <strain evidence="3">B3_LCP</strain>
    </source>
</reference>
<feature type="signal peptide" evidence="2">
    <location>
        <begin position="1"/>
        <end position="21"/>
    </location>
</feature>
<dbReference type="Gene3D" id="2.40.160.60">
    <property type="entry name" value="Outer membrane protein transport protein (OMPP1/FadL/TodX)"/>
    <property type="match status" value="1"/>
</dbReference>